<dbReference type="KEGG" id="mgin:FRZ54_06700"/>
<protein>
    <submittedName>
        <fullName evidence="2">Uncharacterized protein</fullName>
    </submittedName>
</protein>
<dbReference type="OrthoDB" id="799806at2"/>
<evidence type="ECO:0000313" key="3">
    <source>
        <dbReference type="Proteomes" id="UP000321479"/>
    </source>
</evidence>
<proteinExistence type="predicted"/>
<name>A0A5B8UTL2_9SPHI</name>
<reference evidence="2 3" key="1">
    <citation type="journal article" date="2017" name="Curr. Microbiol.">
        <title>Mucilaginibacter ginsenosidivorans sp. nov., Isolated from Soil of Ginseng Field.</title>
        <authorList>
            <person name="Kim M.M."/>
            <person name="Siddiqi M.Z."/>
            <person name="Im W.T."/>
        </authorList>
    </citation>
    <scope>NUCLEOTIDE SEQUENCE [LARGE SCALE GENOMIC DNA]</scope>
    <source>
        <strain evidence="2 3">Gsoil 3017</strain>
    </source>
</reference>
<dbReference type="Proteomes" id="UP000321479">
    <property type="component" value="Chromosome"/>
</dbReference>
<accession>A0A5B8UTL2</accession>
<keyword evidence="3" id="KW-1185">Reference proteome</keyword>
<keyword evidence="1" id="KW-1133">Transmembrane helix</keyword>
<feature type="transmembrane region" description="Helical" evidence="1">
    <location>
        <begin position="7"/>
        <end position="26"/>
    </location>
</feature>
<keyword evidence="1" id="KW-0472">Membrane</keyword>
<dbReference type="RefSeq" id="WP_147030860.1">
    <property type="nucleotide sequence ID" value="NZ_CP042436.1"/>
</dbReference>
<keyword evidence="1" id="KW-0812">Transmembrane</keyword>
<evidence type="ECO:0000313" key="2">
    <source>
        <dbReference type="EMBL" id="QEC62283.1"/>
    </source>
</evidence>
<dbReference type="AlphaFoldDB" id="A0A5B8UTL2"/>
<gene>
    <name evidence="2" type="ORF">FRZ54_06700</name>
</gene>
<sequence length="67" mass="7720">MKLLVKSLIYAVLIAAIIFINSLFFIHHPPEVQLLFITPGFMILGYSIISDDFRKKSVARARWSRGR</sequence>
<dbReference type="EMBL" id="CP042436">
    <property type="protein sequence ID" value="QEC62283.1"/>
    <property type="molecule type" value="Genomic_DNA"/>
</dbReference>
<evidence type="ECO:0000256" key="1">
    <source>
        <dbReference type="SAM" id="Phobius"/>
    </source>
</evidence>
<organism evidence="2 3">
    <name type="scientific">Mucilaginibacter ginsenosidivorans</name>
    <dbReference type="NCBI Taxonomy" id="398053"/>
    <lineage>
        <taxon>Bacteria</taxon>
        <taxon>Pseudomonadati</taxon>
        <taxon>Bacteroidota</taxon>
        <taxon>Sphingobacteriia</taxon>
        <taxon>Sphingobacteriales</taxon>
        <taxon>Sphingobacteriaceae</taxon>
        <taxon>Mucilaginibacter</taxon>
    </lineage>
</organism>
<feature type="transmembrane region" description="Helical" evidence="1">
    <location>
        <begin position="32"/>
        <end position="49"/>
    </location>
</feature>